<accession>A0A939DFL3</accession>
<keyword evidence="1" id="KW-1133">Transmembrane helix</keyword>
<feature type="domain" description="FecR protein" evidence="2">
    <location>
        <begin position="128"/>
        <end position="200"/>
    </location>
</feature>
<feature type="transmembrane region" description="Helical" evidence="1">
    <location>
        <begin position="55"/>
        <end position="74"/>
    </location>
</feature>
<reference evidence="3" key="1">
    <citation type="submission" date="2021-02" db="EMBL/GenBank/DDBJ databases">
        <title>PHA producing bacteria isolated from coastal sediment in Guangdong, Shenzhen.</title>
        <authorList>
            <person name="Zheng W."/>
            <person name="Yu S."/>
            <person name="Huang Y."/>
        </authorList>
    </citation>
    <scope>NUCLEOTIDE SEQUENCE</scope>
    <source>
        <strain evidence="3">TN14-10</strain>
    </source>
</reference>
<name>A0A939DFL3_9GAMM</name>
<dbReference type="Proteomes" id="UP000664303">
    <property type="component" value="Unassembled WGS sequence"/>
</dbReference>
<evidence type="ECO:0000313" key="3">
    <source>
        <dbReference type="EMBL" id="MBN7796617.1"/>
    </source>
</evidence>
<protein>
    <submittedName>
        <fullName evidence="3">FecR domain-containing protein</fullName>
    </submittedName>
</protein>
<sequence length="329" mass="35182">MHRDDEKDERDVARLLRAAGRRPEMPGAMKARLESHFRRELADAIARRRLRRRRLLIGAAASLAAGVFAVALLLTPPSPQPSMVARLTYLAGTVTIDGRVADGTSDLRPGVQIHVGRAAALAIDLGGYDVRLRENSRARLLSRGIGLDSGVLFAGSDRAPGRLPGLEVRTPHGRVSDIGTQFIVATNASETRATVRRGALRIDRDGDHIEVASEGGRARYAAFDKAGNVEVNSAPARGEGWDWIHRAAAPFVLEGASAFDFLAWVARESGLALRFASSAAEINARTTTLHGDLGEIEPLAALTPVLLSTELSAQVSSGGELRVSLKASR</sequence>
<evidence type="ECO:0000259" key="2">
    <source>
        <dbReference type="Pfam" id="PF04773"/>
    </source>
</evidence>
<organism evidence="3 4">
    <name type="scientific">Parahaliea mediterranea</name>
    <dbReference type="NCBI Taxonomy" id="651086"/>
    <lineage>
        <taxon>Bacteria</taxon>
        <taxon>Pseudomonadati</taxon>
        <taxon>Pseudomonadota</taxon>
        <taxon>Gammaproteobacteria</taxon>
        <taxon>Cellvibrionales</taxon>
        <taxon>Halieaceae</taxon>
        <taxon>Parahaliea</taxon>
    </lineage>
</organism>
<keyword evidence="4" id="KW-1185">Reference proteome</keyword>
<dbReference type="AlphaFoldDB" id="A0A939DFL3"/>
<evidence type="ECO:0000313" key="4">
    <source>
        <dbReference type="Proteomes" id="UP000664303"/>
    </source>
</evidence>
<dbReference type="PANTHER" id="PTHR30273">
    <property type="entry name" value="PERIPLASMIC SIGNAL SENSOR AND SIGMA FACTOR ACTIVATOR FECR-RELATED"/>
    <property type="match status" value="1"/>
</dbReference>
<dbReference type="EMBL" id="JAFKCZ010000005">
    <property type="protein sequence ID" value="MBN7796617.1"/>
    <property type="molecule type" value="Genomic_DNA"/>
</dbReference>
<dbReference type="PANTHER" id="PTHR30273:SF2">
    <property type="entry name" value="PROTEIN FECR"/>
    <property type="match status" value="1"/>
</dbReference>
<dbReference type="Pfam" id="PF04773">
    <property type="entry name" value="FecR"/>
    <property type="match status" value="1"/>
</dbReference>
<dbReference type="RefSeq" id="WP_206560055.1">
    <property type="nucleotide sequence ID" value="NZ_JAFKCZ010000005.1"/>
</dbReference>
<evidence type="ECO:0000256" key="1">
    <source>
        <dbReference type="SAM" id="Phobius"/>
    </source>
</evidence>
<gene>
    <name evidence="3" type="ORF">JYP50_08445</name>
</gene>
<keyword evidence="1" id="KW-0472">Membrane</keyword>
<keyword evidence="1" id="KW-0812">Transmembrane</keyword>
<dbReference type="InterPro" id="IPR012373">
    <property type="entry name" value="Ferrdict_sens_TM"/>
</dbReference>
<comment type="caution">
    <text evidence="3">The sequence shown here is derived from an EMBL/GenBank/DDBJ whole genome shotgun (WGS) entry which is preliminary data.</text>
</comment>
<dbReference type="InterPro" id="IPR006860">
    <property type="entry name" value="FecR"/>
</dbReference>
<dbReference type="GO" id="GO:0016989">
    <property type="term" value="F:sigma factor antagonist activity"/>
    <property type="evidence" value="ECO:0007669"/>
    <property type="project" value="TreeGrafter"/>
</dbReference>
<proteinExistence type="predicted"/>